<evidence type="ECO:0000313" key="3">
    <source>
        <dbReference type="Proteomes" id="UP000193922"/>
    </source>
</evidence>
<feature type="chain" id="PRO_5010986502" evidence="1">
    <location>
        <begin position="20"/>
        <end position="95"/>
    </location>
</feature>
<accession>A0A1Y1WH64</accession>
<dbReference type="RefSeq" id="XP_040746018.1">
    <property type="nucleotide sequence ID" value="XM_040886422.1"/>
</dbReference>
<evidence type="ECO:0000313" key="2">
    <source>
        <dbReference type="EMBL" id="ORX72678.1"/>
    </source>
</evidence>
<dbReference type="GeneID" id="63803070"/>
<protein>
    <submittedName>
        <fullName evidence="2">Uncharacterized protein</fullName>
    </submittedName>
</protein>
<gene>
    <name evidence="2" type="ORF">DL89DRAFT_264888</name>
</gene>
<dbReference type="EMBL" id="MCFD01000002">
    <property type="protein sequence ID" value="ORX72678.1"/>
    <property type="molecule type" value="Genomic_DNA"/>
</dbReference>
<dbReference type="OrthoDB" id="5567707at2759"/>
<sequence>MKLIRYISILVAAGSTASAHQGCSTDAALDTLFNEASVQHIANALLHVVERDIDIAIKDLNDTTPEQFAKVVVSRYNVIQSIMAFVGVNLPALQK</sequence>
<keyword evidence="3" id="KW-1185">Reference proteome</keyword>
<dbReference type="Proteomes" id="UP000193922">
    <property type="component" value="Unassembled WGS sequence"/>
</dbReference>
<proteinExistence type="predicted"/>
<name>A0A1Y1WH64_9FUNG</name>
<feature type="signal peptide" evidence="1">
    <location>
        <begin position="1"/>
        <end position="19"/>
    </location>
</feature>
<organism evidence="2 3">
    <name type="scientific">Linderina pennispora</name>
    <dbReference type="NCBI Taxonomy" id="61395"/>
    <lineage>
        <taxon>Eukaryota</taxon>
        <taxon>Fungi</taxon>
        <taxon>Fungi incertae sedis</taxon>
        <taxon>Zoopagomycota</taxon>
        <taxon>Kickxellomycotina</taxon>
        <taxon>Kickxellomycetes</taxon>
        <taxon>Kickxellales</taxon>
        <taxon>Kickxellaceae</taxon>
        <taxon>Linderina</taxon>
    </lineage>
</organism>
<evidence type="ECO:0000256" key="1">
    <source>
        <dbReference type="SAM" id="SignalP"/>
    </source>
</evidence>
<comment type="caution">
    <text evidence="2">The sequence shown here is derived from an EMBL/GenBank/DDBJ whole genome shotgun (WGS) entry which is preliminary data.</text>
</comment>
<dbReference type="AlphaFoldDB" id="A0A1Y1WH64"/>
<keyword evidence="1" id="KW-0732">Signal</keyword>
<reference evidence="2 3" key="1">
    <citation type="submission" date="2016-07" db="EMBL/GenBank/DDBJ databases">
        <title>Pervasive Adenine N6-methylation of Active Genes in Fungi.</title>
        <authorList>
            <consortium name="DOE Joint Genome Institute"/>
            <person name="Mondo S.J."/>
            <person name="Dannebaum R.O."/>
            <person name="Kuo R.C."/>
            <person name="Labutti K."/>
            <person name="Haridas S."/>
            <person name="Kuo A."/>
            <person name="Salamov A."/>
            <person name="Ahrendt S.R."/>
            <person name="Lipzen A."/>
            <person name="Sullivan W."/>
            <person name="Andreopoulos W.B."/>
            <person name="Clum A."/>
            <person name="Lindquist E."/>
            <person name="Daum C."/>
            <person name="Ramamoorthy G.K."/>
            <person name="Gryganskyi A."/>
            <person name="Culley D."/>
            <person name="Magnuson J.K."/>
            <person name="James T.Y."/>
            <person name="O'Malley M.A."/>
            <person name="Stajich J.E."/>
            <person name="Spatafora J.W."/>
            <person name="Visel A."/>
            <person name="Grigoriev I.V."/>
        </authorList>
    </citation>
    <scope>NUCLEOTIDE SEQUENCE [LARGE SCALE GENOMIC DNA]</scope>
    <source>
        <strain evidence="2 3">ATCC 12442</strain>
    </source>
</reference>